<keyword evidence="2 4" id="KW-0238">DNA-binding</keyword>
<dbReference type="InterPro" id="IPR036271">
    <property type="entry name" value="Tet_transcr_reg_TetR-rel_C_sf"/>
</dbReference>
<gene>
    <name evidence="7" type="ORF">KDK95_07365</name>
</gene>
<evidence type="ECO:0000259" key="6">
    <source>
        <dbReference type="PROSITE" id="PS50977"/>
    </source>
</evidence>
<dbReference type="InterPro" id="IPR050109">
    <property type="entry name" value="HTH-type_TetR-like_transc_reg"/>
</dbReference>
<reference evidence="7" key="1">
    <citation type="submission" date="2021-04" db="EMBL/GenBank/DDBJ databases">
        <title>Genome based classification of Actinospica acidithermotolerans sp. nov., an actinobacterium isolated from an Indonesian hot spring.</title>
        <authorList>
            <person name="Kusuma A.B."/>
            <person name="Putra K.E."/>
            <person name="Nafisah S."/>
            <person name="Loh J."/>
            <person name="Nouioui I."/>
            <person name="Goodfellow M."/>
        </authorList>
    </citation>
    <scope>NUCLEOTIDE SEQUENCE</scope>
    <source>
        <strain evidence="7">MGRD01-02</strain>
    </source>
</reference>
<comment type="caution">
    <text evidence="7">The sequence shown here is derived from an EMBL/GenBank/DDBJ whole genome shotgun (WGS) entry which is preliminary data.</text>
</comment>
<dbReference type="InterPro" id="IPR025996">
    <property type="entry name" value="MT1864/Rv1816-like_C"/>
</dbReference>
<dbReference type="PRINTS" id="PR00455">
    <property type="entry name" value="HTHTETR"/>
</dbReference>
<protein>
    <submittedName>
        <fullName evidence="7">TetR/AcrR family transcriptional regulator</fullName>
    </submittedName>
</protein>
<evidence type="ECO:0000256" key="1">
    <source>
        <dbReference type="ARBA" id="ARBA00023015"/>
    </source>
</evidence>
<dbReference type="GO" id="GO:0003700">
    <property type="term" value="F:DNA-binding transcription factor activity"/>
    <property type="evidence" value="ECO:0007669"/>
    <property type="project" value="TreeGrafter"/>
</dbReference>
<feature type="compositionally biased region" description="Basic and acidic residues" evidence="5">
    <location>
        <begin position="262"/>
        <end position="272"/>
    </location>
</feature>
<dbReference type="PANTHER" id="PTHR30055">
    <property type="entry name" value="HTH-TYPE TRANSCRIPTIONAL REGULATOR RUTR"/>
    <property type="match status" value="1"/>
</dbReference>
<keyword evidence="8" id="KW-1185">Reference proteome</keyword>
<dbReference type="SUPFAM" id="SSF48498">
    <property type="entry name" value="Tetracyclin repressor-like, C-terminal domain"/>
    <property type="match status" value="1"/>
</dbReference>
<evidence type="ECO:0000313" key="7">
    <source>
        <dbReference type="EMBL" id="MBR7826116.1"/>
    </source>
</evidence>
<dbReference type="RefSeq" id="WP_212517268.1">
    <property type="nucleotide sequence ID" value="NZ_JAGSOH010000013.1"/>
</dbReference>
<feature type="region of interest" description="Disordered" evidence="5">
    <location>
        <begin position="240"/>
        <end position="272"/>
    </location>
</feature>
<feature type="DNA-binding region" description="H-T-H motif" evidence="4">
    <location>
        <begin position="92"/>
        <end position="111"/>
    </location>
</feature>
<name>A0A941E6Q1_9ACTN</name>
<dbReference type="EMBL" id="JAGSOH010000013">
    <property type="protein sequence ID" value="MBR7826116.1"/>
    <property type="molecule type" value="Genomic_DNA"/>
</dbReference>
<evidence type="ECO:0000256" key="5">
    <source>
        <dbReference type="SAM" id="MobiDB-lite"/>
    </source>
</evidence>
<keyword evidence="3" id="KW-0804">Transcription</keyword>
<dbReference type="Proteomes" id="UP000676325">
    <property type="component" value="Unassembled WGS sequence"/>
</dbReference>
<evidence type="ECO:0000256" key="4">
    <source>
        <dbReference type="PROSITE-ProRule" id="PRU00335"/>
    </source>
</evidence>
<dbReference type="AlphaFoldDB" id="A0A941E6Q1"/>
<organism evidence="7 8">
    <name type="scientific">Actinospica acidithermotolerans</name>
    <dbReference type="NCBI Taxonomy" id="2828514"/>
    <lineage>
        <taxon>Bacteria</taxon>
        <taxon>Bacillati</taxon>
        <taxon>Actinomycetota</taxon>
        <taxon>Actinomycetes</taxon>
        <taxon>Catenulisporales</taxon>
        <taxon>Actinospicaceae</taxon>
        <taxon>Actinospica</taxon>
    </lineage>
</organism>
<sequence length="272" mass="29623">MIPFNVIYQRSITTLAQDWRKRLPGAEHQSFQVTAHGGVGPGEDRRSLTLIGNRAMVSAMSPKPAPDLELRRGQIIRAAQELAESDGWAAVTTRAVASRLGVTQPVLYSVFTGRQAIIDAVTLTGFAELAEALEAVEAEPMARMRAYLEFAVARPHLYEAMFSMPSDLRFGTESAPEPLQRAFAAIHETFPGPDHSRAEVAWATLHGLATLQMGGRQPASRMQSRLEYAHCILTQCDLAPADASRSAPNPTRPRRAGSRGDSGGRETGPERH</sequence>
<proteinExistence type="predicted"/>
<accession>A0A941E6Q1</accession>
<dbReference type="InterPro" id="IPR009057">
    <property type="entry name" value="Homeodomain-like_sf"/>
</dbReference>
<dbReference type="PANTHER" id="PTHR30055:SF234">
    <property type="entry name" value="HTH-TYPE TRANSCRIPTIONAL REGULATOR BETI"/>
    <property type="match status" value="1"/>
</dbReference>
<keyword evidence="1" id="KW-0805">Transcription regulation</keyword>
<dbReference type="PROSITE" id="PS50977">
    <property type="entry name" value="HTH_TETR_2"/>
    <property type="match status" value="1"/>
</dbReference>
<dbReference type="Gene3D" id="1.10.357.10">
    <property type="entry name" value="Tetracycline Repressor, domain 2"/>
    <property type="match status" value="1"/>
</dbReference>
<dbReference type="GO" id="GO:0000976">
    <property type="term" value="F:transcription cis-regulatory region binding"/>
    <property type="evidence" value="ECO:0007669"/>
    <property type="project" value="TreeGrafter"/>
</dbReference>
<feature type="domain" description="HTH tetR-type" evidence="6">
    <location>
        <begin position="69"/>
        <end position="129"/>
    </location>
</feature>
<evidence type="ECO:0000313" key="8">
    <source>
        <dbReference type="Proteomes" id="UP000676325"/>
    </source>
</evidence>
<evidence type="ECO:0000256" key="3">
    <source>
        <dbReference type="ARBA" id="ARBA00023163"/>
    </source>
</evidence>
<dbReference type="Pfam" id="PF13305">
    <property type="entry name" value="TetR_C_33"/>
    <property type="match status" value="1"/>
</dbReference>
<dbReference type="SUPFAM" id="SSF46689">
    <property type="entry name" value="Homeodomain-like"/>
    <property type="match status" value="1"/>
</dbReference>
<evidence type="ECO:0000256" key="2">
    <source>
        <dbReference type="ARBA" id="ARBA00023125"/>
    </source>
</evidence>
<dbReference type="Pfam" id="PF00440">
    <property type="entry name" value="TetR_N"/>
    <property type="match status" value="1"/>
</dbReference>
<dbReference type="InterPro" id="IPR001647">
    <property type="entry name" value="HTH_TetR"/>
</dbReference>